<organism evidence="1 2">
    <name type="scientific">Ambrosiozyma monospora</name>
    <name type="common">Yeast</name>
    <name type="synonym">Endomycopsis monosporus</name>
    <dbReference type="NCBI Taxonomy" id="43982"/>
    <lineage>
        <taxon>Eukaryota</taxon>
        <taxon>Fungi</taxon>
        <taxon>Dikarya</taxon>
        <taxon>Ascomycota</taxon>
        <taxon>Saccharomycotina</taxon>
        <taxon>Pichiomycetes</taxon>
        <taxon>Pichiales</taxon>
        <taxon>Pichiaceae</taxon>
        <taxon>Ambrosiozyma</taxon>
    </lineage>
</organism>
<dbReference type="EMBL" id="BSXS01003762">
    <property type="protein sequence ID" value="GME81900.1"/>
    <property type="molecule type" value="Genomic_DNA"/>
</dbReference>
<accession>A0ACB5T582</accession>
<dbReference type="Proteomes" id="UP001165064">
    <property type="component" value="Unassembled WGS sequence"/>
</dbReference>
<evidence type="ECO:0000313" key="1">
    <source>
        <dbReference type="EMBL" id="GME81900.1"/>
    </source>
</evidence>
<gene>
    <name evidence="1" type="ORF">Amon02_000519600</name>
</gene>
<proteinExistence type="predicted"/>
<comment type="caution">
    <text evidence="1">The sequence shown here is derived from an EMBL/GenBank/DDBJ whole genome shotgun (WGS) entry which is preliminary data.</text>
</comment>
<evidence type="ECO:0000313" key="2">
    <source>
        <dbReference type="Proteomes" id="UP001165064"/>
    </source>
</evidence>
<name>A0ACB5T582_AMBMO</name>
<protein>
    <submittedName>
        <fullName evidence="1">Unnamed protein product</fullName>
    </submittedName>
</protein>
<reference evidence="1" key="1">
    <citation type="submission" date="2023-04" db="EMBL/GenBank/DDBJ databases">
        <title>Ambrosiozyma monospora NBRC 10751.</title>
        <authorList>
            <person name="Ichikawa N."/>
            <person name="Sato H."/>
            <person name="Tonouchi N."/>
        </authorList>
    </citation>
    <scope>NUCLEOTIDE SEQUENCE</scope>
    <source>
        <strain evidence="1">NBRC 10751</strain>
    </source>
</reference>
<sequence>MSDGEGIGHVEMSSKPNGEGVHVEDKQNLNHINVDHANESFEPSQNPDQTTDAFRMGNMAHVTPLTQTNGNFNMDPLKQQLDRDSSETIKRAKTNEDGAYINTSFNVDLGSANGIPRTDYIHKQRSTAGSEPDTNNDEIRMTDQTDESSIPLNQPVNKREFQRRKFPYSASTNSNVLTTDQLGSLTVQRKQQIEDAIPVSPLSRDVLRDGLLEERIQKLDMYFNQFEHFKQLVETYRAERLECEKAVMSKLRSDTLSGSFEDTDEVAQKWRNYAKVLFEAERFDDEVYKIEAKVRGHHKEVLMGIPIWMQRH</sequence>
<keyword evidence="2" id="KW-1185">Reference proteome</keyword>